<dbReference type="GO" id="GO:0005886">
    <property type="term" value="C:plasma membrane"/>
    <property type="evidence" value="ECO:0007669"/>
    <property type="project" value="TreeGrafter"/>
</dbReference>
<dbReference type="InterPro" id="IPR050799">
    <property type="entry name" value="ZIP_Transporter"/>
</dbReference>
<dbReference type="GO" id="GO:0030003">
    <property type="term" value="P:intracellular monoatomic cation homeostasis"/>
    <property type="evidence" value="ECO:0007669"/>
    <property type="project" value="TreeGrafter"/>
</dbReference>
<evidence type="ECO:0000256" key="2">
    <source>
        <dbReference type="ARBA" id="ARBA00022692"/>
    </source>
</evidence>
<evidence type="ECO:0000313" key="6">
    <source>
        <dbReference type="EMBL" id="OGY26217.1"/>
    </source>
</evidence>
<dbReference type="PANTHER" id="PTHR12191:SF37">
    <property type="entry name" value="ZINC TRANSPORTER FOI"/>
    <property type="match status" value="1"/>
</dbReference>
<keyword evidence="4 5" id="KW-0472">Membrane</keyword>
<evidence type="ECO:0000256" key="1">
    <source>
        <dbReference type="ARBA" id="ARBA00004141"/>
    </source>
</evidence>
<keyword evidence="2 5" id="KW-0812">Transmembrane</keyword>
<feature type="transmembrane region" description="Helical" evidence="5">
    <location>
        <begin position="68"/>
        <end position="86"/>
    </location>
</feature>
<dbReference type="InterPro" id="IPR003689">
    <property type="entry name" value="ZIP"/>
</dbReference>
<organism evidence="6 7">
    <name type="scientific">Candidatus Woykebacteria bacterium RBG_16_44_10</name>
    <dbReference type="NCBI Taxonomy" id="1802597"/>
    <lineage>
        <taxon>Bacteria</taxon>
        <taxon>Candidatus Woykeibacteriota</taxon>
    </lineage>
</organism>
<evidence type="ECO:0000256" key="3">
    <source>
        <dbReference type="ARBA" id="ARBA00022989"/>
    </source>
</evidence>
<dbReference type="AlphaFoldDB" id="A0A1G1WG52"/>
<evidence type="ECO:0000256" key="4">
    <source>
        <dbReference type="ARBA" id="ARBA00023136"/>
    </source>
</evidence>
<dbReference type="Pfam" id="PF02535">
    <property type="entry name" value="Zip"/>
    <property type="match status" value="2"/>
</dbReference>
<dbReference type="GO" id="GO:0071578">
    <property type="term" value="P:zinc ion import across plasma membrane"/>
    <property type="evidence" value="ECO:0007669"/>
    <property type="project" value="TreeGrafter"/>
</dbReference>
<protein>
    <recommendedName>
        <fullName evidence="8">ZIP zinc transporter</fullName>
    </recommendedName>
</protein>
<dbReference type="GO" id="GO:0005385">
    <property type="term" value="F:zinc ion transmembrane transporter activity"/>
    <property type="evidence" value="ECO:0007669"/>
    <property type="project" value="TreeGrafter"/>
</dbReference>
<sequence length="246" mass="26913">MPLLAYIIIFTFIGSIASLVGSFFLLLKKEFTEDFSTKLISFAAGTLVAVAFLDLFPEAVEEAGEADVFLPALIGFVTFFFAERFIQLFHHHHGHGEKPTTLLVIIGDGVHNFVDGVTITVGFLTSVPLGITTSFAVAAHEIPQEIADMGVLLANGLSKPKALLYNFLSALTAFSGALIAFFFGSFIESYLYFFLALAAGHFIYISASDLIPEIHEKYLEDKKFTHSFIFILGIAIVFTFTKIFGG</sequence>
<feature type="transmembrane region" description="Helical" evidence="5">
    <location>
        <begin position="190"/>
        <end position="212"/>
    </location>
</feature>
<evidence type="ECO:0000256" key="5">
    <source>
        <dbReference type="SAM" id="Phobius"/>
    </source>
</evidence>
<dbReference type="Proteomes" id="UP000177588">
    <property type="component" value="Unassembled WGS sequence"/>
</dbReference>
<feature type="transmembrane region" description="Helical" evidence="5">
    <location>
        <begin position="6"/>
        <end position="27"/>
    </location>
</feature>
<evidence type="ECO:0008006" key="8">
    <source>
        <dbReference type="Google" id="ProtNLM"/>
    </source>
</evidence>
<keyword evidence="3 5" id="KW-1133">Transmembrane helix</keyword>
<dbReference type="EMBL" id="MHCT01000013">
    <property type="protein sequence ID" value="OGY26217.1"/>
    <property type="molecule type" value="Genomic_DNA"/>
</dbReference>
<name>A0A1G1WG52_9BACT</name>
<gene>
    <name evidence="6" type="ORF">A2Z24_01490</name>
</gene>
<comment type="subcellular location">
    <subcellularLocation>
        <location evidence="1">Membrane</location>
        <topology evidence="1">Multi-pass membrane protein</topology>
    </subcellularLocation>
</comment>
<reference evidence="6 7" key="1">
    <citation type="journal article" date="2016" name="Nat. Commun.">
        <title>Thousands of microbial genomes shed light on interconnected biogeochemical processes in an aquifer system.</title>
        <authorList>
            <person name="Anantharaman K."/>
            <person name="Brown C.T."/>
            <person name="Hug L.A."/>
            <person name="Sharon I."/>
            <person name="Castelle C.J."/>
            <person name="Probst A.J."/>
            <person name="Thomas B.C."/>
            <person name="Singh A."/>
            <person name="Wilkins M.J."/>
            <person name="Karaoz U."/>
            <person name="Brodie E.L."/>
            <person name="Williams K.H."/>
            <person name="Hubbard S.S."/>
            <person name="Banfield J.F."/>
        </authorList>
    </citation>
    <scope>NUCLEOTIDE SEQUENCE [LARGE SCALE GENOMIC DNA]</scope>
</reference>
<dbReference type="STRING" id="1802597.A2Z24_01490"/>
<dbReference type="GO" id="GO:0140410">
    <property type="term" value="F:monoatomic cation:bicarbonate symporter activity"/>
    <property type="evidence" value="ECO:0007669"/>
    <property type="project" value="TreeGrafter"/>
</dbReference>
<evidence type="ECO:0000313" key="7">
    <source>
        <dbReference type="Proteomes" id="UP000177588"/>
    </source>
</evidence>
<dbReference type="PANTHER" id="PTHR12191">
    <property type="entry name" value="SOLUTE CARRIER FAMILY 39"/>
    <property type="match status" value="1"/>
</dbReference>
<feature type="transmembrane region" description="Helical" evidence="5">
    <location>
        <begin position="39"/>
        <end position="56"/>
    </location>
</feature>
<proteinExistence type="predicted"/>
<comment type="caution">
    <text evidence="6">The sequence shown here is derived from an EMBL/GenBank/DDBJ whole genome shotgun (WGS) entry which is preliminary data.</text>
</comment>
<feature type="transmembrane region" description="Helical" evidence="5">
    <location>
        <begin position="163"/>
        <end position="184"/>
    </location>
</feature>
<accession>A0A1G1WG52</accession>
<feature type="transmembrane region" description="Helical" evidence="5">
    <location>
        <begin position="224"/>
        <end position="244"/>
    </location>
</feature>